<organism evidence="3 4">
    <name type="scientific">Xanthomonas campestris pv. papavericola</name>
    <dbReference type="NCBI Taxonomy" id="487881"/>
    <lineage>
        <taxon>Bacteria</taxon>
        <taxon>Pseudomonadati</taxon>
        <taxon>Pseudomonadota</taxon>
        <taxon>Gammaproteobacteria</taxon>
        <taxon>Lysobacterales</taxon>
        <taxon>Lysobacteraceae</taxon>
        <taxon>Xanthomonas</taxon>
    </lineage>
</organism>
<dbReference type="Proteomes" id="UP001297361">
    <property type="component" value="Unassembled WGS sequence"/>
</dbReference>
<reference evidence="3" key="1">
    <citation type="submission" date="2021-10" db="EMBL/GenBank/DDBJ databases">
        <authorList>
            <person name="Hussein R."/>
            <person name="Harrison J."/>
            <person name="Studholme D.J."/>
            <person name="Vicente J."/>
            <person name="Grant M."/>
        </authorList>
    </citation>
    <scope>NUCLEOTIDE SEQUENCE</scope>
    <source>
        <strain evidence="3">NCPPB 2970</strain>
    </source>
</reference>
<dbReference type="InterPro" id="IPR051267">
    <property type="entry name" value="STEAP_metalloreductase"/>
</dbReference>
<sequence length="248" mass="25778">MRIGIIGTGNIGGTLARKLHAAQHDVRVANSRGEQGVRAFAQEIGVTPADVREVVRDVDVIVLAIPLPAIAELAAGLFDAVPPQVPVIDTSNYYPGMRDARIAALDAGTPESAWVSGQIGRPVIKAFNNILAGSLAERGTPAGSARRLAVAVAGDDAAAKQTVMQLVDQVGFDPVDGGALADSWRQQPGTPAYCCDDDAARMRAALAAAVPGVAPGKRDQLPQWFAKLGPNPSHAQIIAMNRALNTAD</sequence>
<dbReference type="GO" id="GO:0008823">
    <property type="term" value="F:cupric reductase (NADH) activity"/>
    <property type="evidence" value="ECO:0007669"/>
    <property type="project" value="TreeGrafter"/>
</dbReference>
<accession>A0AAJ2X0S2</accession>
<evidence type="ECO:0000313" key="4">
    <source>
        <dbReference type="Proteomes" id="UP001297361"/>
    </source>
</evidence>
<dbReference type="GO" id="GO:0015677">
    <property type="term" value="P:copper ion import"/>
    <property type="evidence" value="ECO:0007669"/>
    <property type="project" value="TreeGrafter"/>
</dbReference>
<dbReference type="GO" id="GO:0005886">
    <property type="term" value="C:plasma membrane"/>
    <property type="evidence" value="ECO:0007669"/>
    <property type="project" value="TreeGrafter"/>
</dbReference>
<dbReference type="GO" id="GO:0052851">
    <property type="term" value="F:ferric-chelate reductase (NADPH) activity"/>
    <property type="evidence" value="ECO:0007669"/>
    <property type="project" value="TreeGrafter"/>
</dbReference>
<dbReference type="Gene3D" id="3.40.50.720">
    <property type="entry name" value="NAD(P)-binding Rossmann-like Domain"/>
    <property type="match status" value="1"/>
</dbReference>
<evidence type="ECO:0000259" key="2">
    <source>
        <dbReference type="Pfam" id="PF03807"/>
    </source>
</evidence>
<feature type="domain" description="Pyrroline-5-carboxylate reductase catalytic N-terminal" evidence="2">
    <location>
        <begin position="2"/>
        <end position="93"/>
    </location>
</feature>
<dbReference type="Pfam" id="PF03807">
    <property type="entry name" value="F420_oxidored"/>
    <property type="match status" value="1"/>
</dbReference>
<dbReference type="AlphaFoldDB" id="A0AAJ2X0S2"/>
<evidence type="ECO:0000256" key="1">
    <source>
        <dbReference type="ARBA" id="ARBA00023002"/>
    </source>
</evidence>
<dbReference type="RefSeq" id="WP_228425265.1">
    <property type="nucleotide sequence ID" value="NZ_JAJFNJ020000003.1"/>
</dbReference>
<dbReference type="InterPro" id="IPR036291">
    <property type="entry name" value="NAD(P)-bd_dom_sf"/>
</dbReference>
<dbReference type="PANTHER" id="PTHR14239:SF0">
    <property type="entry name" value="F420-DEPENDENT NADP REDUCTASE"/>
    <property type="match status" value="1"/>
</dbReference>
<evidence type="ECO:0000313" key="3">
    <source>
        <dbReference type="EMBL" id="MEC3887070.1"/>
    </source>
</evidence>
<comment type="caution">
    <text evidence="3">The sequence shown here is derived from an EMBL/GenBank/DDBJ whole genome shotgun (WGS) entry which is preliminary data.</text>
</comment>
<dbReference type="SUPFAM" id="SSF51735">
    <property type="entry name" value="NAD(P)-binding Rossmann-fold domains"/>
    <property type="match status" value="1"/>
</dbReference>
<reference evidence="3" key="2">
    <citation type="submission" date="2024-01" db="EMBL/GenBank/DDBJ databases">
        <title>Long-read genome sequencing of X. campestris pv. papavericola.</title>
        <authorList>
            <person name="Hussain R.M.F."/>
            <person name="Greer S."/>
            <person name="Harrison J."/>
            <person name="Grant M."/>
            <person name="Vicente J."/>
            <person name="Studholme D.J."/>
        </authorList>
    </citation>
    <scope>NUCLEOTIDE SEQUENCE</scope>
    <source>
        <strain evidence="3">NCPPB 2970</strain>
    </source>
</reference>
<name>A0AAJ2X0S2_XANCA</name>
<proteinExistence type="predicted"/>
<gene>
    <name evidence="3" type="ORF">LLE72_004675</name>
</gene>
<dbReference type="PANTHER" id="PTHR14239">
    <property type="entry name" value="DUDULIN-RELATED"/>
    <property type="match status" value="1"/>
</dbReference>
<keyword evidence="1" id="KW-0560">Oxidoreductase</keyword>
<protein>
    <submittedName>
        <fullName evidence="3">NAD(P)-binding domain-containing protein</fullName>
    </submittedName>
</protein>
<dbReference type="InterPro" id="IPR028939">
    <property type="entry name" value="P5C_Rdtase_cat_N"/>
</dbReference>
<dbReference type="EMBL" id="JAJFNJ020000003">
    <property type="protein sequence ID" value="MEC3887070.1"/>
    <property type="molecule type" value="Genomic_DNA"/>
</dbReference>